<keyword evidence="3 8" id="KW-1134">Transmembrane beta strand</keyword>
<evidence type="ECO:0000256" key="9">
    <source>
        <dbReference type="RuleBase" id="RU003357"/>
    </source>
</evidence>
<dbReference type="Gene3D" id="2.60.40.1120">
    <property type="entry name" value="Carboxypeptidase-like, regulatory domain"/>
    <property type="match status" value="1"/>
</dbReference>
<dbReference type="EMBL" id="JBHTMV010000009">
    <property type="protein sequence ID" value="MFD1294855.1"/>
    <property type="molecule type" value="Genomic_DNA"/>
</dbReference>
<dbReference type="SUPFAM" id="SSF56935">
    <property type="entry name" value="Porins"/>
    <property type="match status" value="1"/>
</dbReference>
<dbReference type="InterPro" id="IPR000531">
    <property type="entry name" value="Beta-barrel_TonB"/>
</dbReference>
<keyword evidence="7 8" id="KW-0998">Cell outer membrane</keyword>
<keyword evidence="6 8" id="KW-0472">Membrane</keyword>
<dbReference type="Pfam" id="PF13715">
    <property type="entry name" value="CarbopepD_reg_2"/>
    <property type="match status" value="1"/>
</dbReference>
<dbReference type="PANTHER" id="PTHR30069:SF57">
    <property type="entry name" value="TONB-DEPENDENT RECEPTOR"/>
    <property type="match status" value="1"/>
</dbReference>
<gene>
    <name evidence="13" type="ORF">ACFQ5N_13510</name>
</gene>
<dbReference type="PROSITE" id="PS50194">
    <property type="entry name" value="FILAMIN_REPEAT"/>
    <property type="match status" value="1"/>
</dbReference>
<dbReference type="InterPro" id="IPR036942">
    <property type="entry name" value="Beta-barrel_TonB_sf"/>
</dbReference>
<evidence type="ECO:0000256" key="4">
    <source>
        <dbReference type="ARBA" id="ARBA00022692"/>
    </source>
</evidence>
<evidence type="ECO:0000256" key="5">
    <source>
        <dbReference type="ARBA" id="ARBA00023077"/>
    </source>
</evidence>
<dbReference type="InterPro" id="IPR017868">
    <property type="entry name" value="Filamin/ABP280_repeat-like"/>
</dbReference>
<feature type="chain" id="PRO_5045458096" evidence="10">
    <location>
        <begin position="21"/>
        <end position="791"/>
    </location>
</feature>
<name>A0ABW3WS35_9FLAO</name>
<evidence type="ECO:0000256" key="3">
    <source>
        <dbReference type="ARBA" id="ARBA00022452"/>
    </source>
</evidence>
<proteinExistence type="inferred from homology"/>
<dbReference type="InterPro" id="IPR039426">
    <property type="entry name" value="TonB-dep_rcpt-like"/>
</dbReference>
<dbReference type="InterPro" id="IPR012910">
    <property type="entry name" value="Plug_dom"/>
</dbReference>
<dbReference type="Gene3D" id="2.170.130.10">
    <property type="entry name" value="TonB-dependent receptor, plug domain"/>
    <property type="match status" value="1"/>
</dbReference>
<sequence>MKKIIIILISAVLISHSISAQDSSKSASVSGKITSKGSGIPYVSIFLKGTTIGASTDDNAEFNLTNLAPGFYTVQVQYVGFKPFEEHIELQDNENKKMNIELEPDVLGLEEVIVTGNRYRTTRKKAPSIVNVISSEIFQATQSVTLSEGLNFISGLRMENDCQNCGFSQVRMNGLEGPYSQILINSRPIFSGLAGVYGLELIPSNMIEKVEVIRGGGSALYGGNAVAGTVNILLKDPIQNSFELGVNNSFIGVGVDGSDSPATDYSLNFNATVVGSEQQSGVSFYGFNRNRKPFDANGDSFSEIALLKNITLGSRLFHKLGTRAKVSLDFFHINEERRGGNKFDLPNHEADISEAVEHDLTTAALTFEQYYRENDLLSVFVAAQKINRDSYYGAEQSLSDYGNTKDFTLNTGVQYNAKFKTSDLVVGIEDTYSTLKDKKLGYLDIDNAVIVDNEIVSIPHTNTTIISNQKMNTFGLFSQYDLRINKLKLSLGARLDSYSIENEESDAEKKTGNVFSPRVNVLYDILPDFQARLSYSAGYRAPQIFDEDLHIESSGSRKVIHVNDPNLQQETSDSFMASFDYSRSYGASSFGILVEGFHTKLNNPFTNEYSAPDENGTVTYTRVNAEDGAFVQGINLELNYVPMASLKLKAGFTVQESKYEEAQEFDEKSFFRTPDSYGFFTIDWEASDSWCFIATGNYTGKMLVPYFGTTIDNPEEGELRESDTFFDVGLKITKTIKIAKNNLELSGGIKNIFNSYQDDFDSGIDRDPAYVYGPMTPRTVYFGLKFGNILN</sequence>
<dbReference type="SUPFAM" id="SSF49464">
    <property type="entry name" value="Carboxypeptidase regulatory domain-like"/>
    <property type="match status" value="1"/>
</dbReference>
<dbReference type="PROSITE" id="PS52016">
    <property type="entry name" value="TONB_DEPENDENT_REC_3"/>
    <property type="match status" value="1"/>
</dbReference>
<evidence type="ECO:0000313" key="13">
    <source>
        <dbReference type="EMBL" id="MFD1294855.1"/>
    </source>
</evidence>
<dbReference type="Pfam" id="PF00593">
    <property type="entry name" value="TonB_dep_Rec_b-barrel"/>
    <property type="match status" value="1"/>
</dbReference>
<evidence type="ECO:0000313" key="14">
    <source>
        <dbReference type="Proteomes" id="UP001597241"/>
    </source>
</evidence>
<dbReference type="Pfam" id="PF07715">
    <property type="entry name" value="Plug"/>
    <property type="match status" value="1"/>
</dbReference>
<keyword evidence="2 8" id="KW-0813">Transport</keyword>
<keyword evidence="4 8" id="KW-0812">Transmembrane</keyword>
<dbReference type="RefSeq" id="WP_386810239.1">
    <property type="nucleotide sequence ID" value="NZ_JBHTMV010000009.1"/>
</dbReference>
<reference evidence="14" key="1">
    <citation type="journal article" date="2019" name="Int. J. Syst. Evol. Microbiol.">
        <title>The Global Catalogue of Microorganisms (GCM) 10K type strain sequencing project: providing services to taxonomists for standard genome sequencing and annotation.</title>
        <authorList>
            <consortium name="The Broad Institute Genomics Platform"/>
            <consortium name="The Broad Institute Genome Sequencing Center for Infectious Disease"/>
            <person name="Wu L."/>
            <person name="Ma J."/>
        </authorList>
    </citation>
    <scope>NUCLEOTIDE SEQUENCE [LARGE SCALE GENOMIC DNA]</scope>
    <source>
        <strain evidence="14">CCUG 62221</strain>
    </source>
</reference>
<evidence type="ECO:0000256" key="2">
    <source>
        <dbReference type="ARBA" id="ARBA00022448"/>
    </source>
</evidence>
<evidence type="ECO:0000256" key="8">
    <source>
        <dbReference type="PROSITE-ProRule" id="PRU01360"/>
    </source>
</evidence>
<comment type="similarity">
    <text evidence="8 9">Belongs to the TonB-dependent receptor family.</text>
</comment>
<organism evidence="13 14">
    <name type="scientific">Lutibacter holmesii</name>
    <dbReference type="NCBI Taxonomy" id="1137985"/>
    <lineage>
        <taxon>Bacteria</taxon>
        <taxon>Pseudomonadati</taxon>
        <taxon>Bacteroidota</taxon>
        <taxon>Flavobacteriia</taxon>
        <taxon>Flavobacteriales</taxon>
        <taxon>Flavobacteriaceae</taxon>
        <taxon>Lutibacter</taxon>
    </lineage>
</organism>
<dbReference type="Gene3D" id="2.40.170.20">
    <property type="entry name" value="TonB-dependent receptor, beta-barrel domain"/>
    <property type="match status" value="1"/>
</dbReference>
<evidence type="ECO:0000256" key="1">
    <source>
        <dbReference type="ARBA" id="ARBA00004571"/>
    </source>
</evidence>
<evidence type="ECO:0000256" key="10">
    <source>
        <dbReference type="SAM" id="SignalP"/>
    </source>
</evidence>
<evidence type="ECO:0000259" key="11">
    <source>
        <dbReference type="Pfam" id="PF00593"/>
    </source>
</evidence>
<accession>A0ABW3WS35</accession>
<keyword evidence="14" id="KW-1185">Reference proteome</keyword>
<feature type="signal peptide" evidence="10">
    <location>
        <begin position="1"/>
        <end position="20"/>
    </location>
</feature>
<keyword evidence="13" id="KW-0675">Receptor</keyword>
<comment type="subcellular location">
    <subcellularLocation>
        <location evidence="1 8">Cell outer membrane</location>
        <topology evidence="1 8">Multi-pass membrane protein</topology>
    </subcellularLocation>
</comment>
<feature type="domain" description="TonB-dependent receptor plug" evidence="12">
    <location>
        <begin position="124"/>
        <end position="229"/>
    </location>
</feature>
<evidence type="ECO:0000256" key="7">
    <source>
        <dbReference type="ARBA" id="ARBA00023237"/>
    </source>
</evidence>
<dbReference type="PANTHER" id="PTHR30069">
    <property type="entry name" value="TONB-DEPENDENT OUTER MEMBRANE RECEPTOR"/>
    <property type="match status" value="1"/>
</dbReference>
<protein>
    <submittedName>
        <fullName evidence="13">TonB-dependent receptor domain-containing protein</fullName>
    </submittedName>
</protein>
<evidence type="ECO:0000256" key="6">
    <source>
        <dbReference type="ARBA" id="ARBA00023136"/>
    </source>
</evidence>
<dbReference type="Proteomes" id="UP001597241">
    <property type="component" value="Unassembled WGS sequence"/>
</dbReference>
<keyword evidence="10" id="KW-0732">Signal</keyword>
<keyword evidence="5 9" id="KW-0798">TonB box</keyword>
<evidence type="ECO:0000259" key="12">
    <source>
        <dbReference type="Pfam" id="PF07715"/>
    </source>
</evidence>
<comment type="caution">
    <text evidence="13">The sequence shown here is derived from an EMBL/GenBank/DDBJ whole genome shotgun (WGS) entry which is preliminary data.</text>
</comment>
<feature type="domain" description="TonB-dependent receptor-like beta-barrel" evidence="11">
    <location>
        <begin position="363"/>
        <end position="752"/>
    </location>
</feature>
<dbReference type="InterPro" id="IPR008969">
    <property type="entry name" value="CarboxyPept-like_regulatory"/>
</dbReference>
<dbReference type="InterPro" id="IPR037066">
    <property type="entry name" value="Plug_dom_sf"/>
</dbReference>